<dbReference type="Gene3D" id="3.90.226.10">
    <property type="entry name" value="2-enoyl-CoA Hydratase, Chain A, domain 1"/>
    <property type="match status" value="1"/>
</dbReference>
<dbReference type="AlphaFoldDB" id="A0A221SR17"/>
<dbReference type="InterPro" id="IPR001907">
    <property type="entry name" value="ClpP"/>
</dbReference>
<feature type="region of interest" description="Disordered" evidence="3">
    <location>
        <begin position="258"/>
        <end position="317"/>
    </location>
</feature>
<geneLocation type="plastid" evidence="4"/>
<dbReference type="EMBL" id="MF120266">
    <property type="protein sequence ID" value="ASN78987.1"/>
    <property type="molecule type" value="Genomic_DNA"/>
</dbReference>
<dbReference type="GO" id="GO:0009532">
    <property type="term" value="C:plastid stroma"/>
    <property type="evidence" value="ECO:0007669"/>
    <property type="project" value="UniProtKB-ARBA"/>
</dbReference>
<dbReference type="Pfam" id="PF00574">
    <property type="entry name" value="CLP_protease"/>
    <property type="match status" value="1"/>
</dbReference>
<dbReference type="GO" id="GO:0006515">
    <property type="term" value="P:protein quality control for misfolded or incompletely synthesized proteins"/>
    <property type="evidence" value="ECO:0007669"/>
    <property type="project" value="TreeGrafter"/>
</dbReference>
<feature type="compositionally biased region" description="Basic and acidic residues" evidence="3">
    <location>
        <begin position="262"/>
        <end position="280"/>
    </location>
</feature>
<proteinExistence type="inferred from homology"/>
<dbReference type="GO" id="GO:0009368">
    <property type="term" value="C:endopeptidase Clp complex"/>
    <property type="evidence" value="ECO:0007669"/>
    <property type="project" value="TreeGrafter"/>
</dbReference>
<protein>
    <recommendedName>
        <fullName evidence="2">ATP-dependent Clp protease proteolytic subunit</fullName>
    </recommendedName>
</protein>
<dbReference type="PRINTS" id="PR00127">
    <property type="entry name" value="CLPPROTEASEP"/>
</dbReference>
<dbReference type="InterPro" id="IPR029045">
    <property type="entry name" value="ClpP/crotonase-like_dom_sf"/>
</dbReference>
<evidence type="ECO:0000256" key="2">
    <source>
        <dbReference type="RuleBase" id="RU003567"/>
    </source>
</evidence>
<dbReference type="GO" id="GO:0004252">
    <property type="term" value="F:serine-type endopeptidase activity"/>
    <property type="evidence" value="ECO:0007669"/>
    <property type="project" value="InterPro"/>
</dbReference>
<comment type="similarity">
    <text evidence="1 2">Belongs to the peptidase S14 family.</text>
</comment>
<name>A0A221SR17_MONUN</name>
<evidence type="ECO:0000256" key="1">
    <source>
        <dbReference type="ARBA" id="ARBA00007039"/>
    </source>
</evidence>
<accession>A0A221SR17</accession>
<keyword evidence="4" id="KW-0934">Plastid</keyword>
<dbReference type="SUPFAM" id="SSF52096">
    <property type="entry name" value="ClpP/crotonase"/>
    <property type="match status" value="1"/>
</dbReference>
<reference evidence="4" key="1">
    <citation type="journal article" date="2017" name="New Phytol.">
        <title>On the brink: the highly reduced plastomes of nonphotosynthetic Ericaceae.</title>
        <authorList>
            <person name="Braukmann T.W.A."/>
            <person name="Broe M.B."/>
            <person name="Stefanovic S."/>
            <person name="Freudenstein J.V."/>
        </authorList>
    </citation>
    <scope>NUCLEOTIDE SEQUENCE</scope>
    <source>
        <strain evidence="4">Michigan</strain>
    </source>
</reference>
<dbReference type="PANTHER" id="PTHR10381">
    <property type="entry name" value="ATP-DEPENDENT CLP PROTEASE PROTEOLYTIC SUBUNIT"/>
    <property type="match status" value="1"/>
</dbReference>
<dbReference type="InterPro" id="IPR023562">
    <property type="entry name" value="ClpP/TepA"/>
</dbReference>
<feature type="compositionally biased region" description="Acidic residues" evidence="3">
    <location>
        <begin position="281"/>
        <end position="310"/>
    </location>
</feature>
<dbReference type="PANTHER" id="PTHR10381:SF11">
    <property type="entry name" value="ATP-DEPENDENT CLP PROTEASE PROTEOLYTIC SUBUNIT, MITOCHONDRIAL"/>
    <property type="match status" value="1"/>
</dbReference>
<evidence type="ECO:0000256" key="3">
    <source>
        <dbReference type="SAM" id="MobiDB-lite"/>
    </source>
</evidence>
<keyword evidence="4" id="KW-0378">Hydrolase</keyword>
<gene>
    <name evidence="4" type="primary">clpP</name>
</gene>
<dbReference type="GO" id="GO:0004176">
    <property type="term" value="F:ATP-dependent peptidase activity"/>
    <property type="evidence" value="ECO:0007669"/>
    <property type="project" value="InterPro"/>
</dbReference>
<keyword evidence="4" id="KW-0645">Protease</keyword>
<organism evidence="4">
    <name type="scientific">Monotropa uniflora</name>
    <name type="common">Indian pipe</name>
    <name type="synonym">Monotropa brittonii</name>
    <dbReference type="NCBI Taxonomy" id="50148"/>
    <lineage>
        <taxon>Eukaryota</taxon>
        <taxon>Viridiplantae</taxon>
        <taxon>Streptophyta</taxon>
        <taxon>Embryophyta</taxon>
        <taxon>Tracheophyta</taxon>
        <taxon>Spermatophyta</taxon>
        <taxon>Magnoliopsida</taxon>
        <taxon>eudicotyledons</taxon>
        <taxon>Gunneridae</taxon>
        <taxon>Pentapetalae</taxon>
        <taxon>asterids</taxon>
        <taxon>Ericales</taxon>
        <taxon>Ericaceae</taxon>
        <taxon>Pyroloideae</taxon>
        <taxon>Monotropeae</taxon>
        <taxon>Monotropa</taxon>
    </lineage>
</organism>
<sequence>MKIVYKQDGYHSYCYNDKKDKNDLGITKPKAPYIEEVFWAEKSIKTNNNDDDEEYEDKLYIEYKITYIDIDMYLFRKGVIFLWEDLTIQAANKIIQKIMLLDITPKKNKPEKISLFINCSKGSSLGAKSLYYFMKSIEIKIETIGIKQVSGAGIFALLGGKSRLALPNCRFRLYPQFSVKFKCKYSNPEFFNELKAEHLRWEELKNIFTLETGNSIEDVNIISYMSTTEAQKYGIIDDILSEIKIAKTEAEKASEEIFLEQESYKEPDQELVDGWEKESDQESDDEWDEESDQEWDEESDQESDEEWDEEREYKTDF</sequence>
<evidence type="ECO:0000313" key="4">
    <source>
        <dbReference type="EMBL" id="ASN78987.1"/>
    </source>
</evidence>
<dbReference type="GO" id="GO:0051117">
    <property type="term" value="F:ATPase binding"/>
    <property type="evidence" value="ECO:0007669"/>
    <property type="project" value="TreeGrafter"/>
</dbReference>